<dbReference type="PANTHER" id="PTHR46558:SF11">
    <property type="entry name" value="HTH-TYPE TRANSCRIPTIONAL REGULATOR XRE"/>
    <property type="match status" value="1"/>
</dbReference>
<dbReference type="CDD" id="cd00093">
    <property type="entry name" value="HTH_XRE"/>
    <property type="match status" value="1"/>
</dbReference>
<dbReference type="PANTHER" id="PTHR46558">
    <property type="entry name" value="TRACRIPTIONAL REGULATORY PROTEIN-RELATED-RELATED"/>
    <property type="match status" value="1"/>
</dbReference>
<dbReference type="InterPro" id="IPR010982">
    <property type="entry name" value="Lambda_DNA-bd_dom_sf"/>
</dbReference>
<keyword evidence="1" id="KW-0238">DNA-binding</keyword>
<evidence type="ECO:0000259" key="2">
    <source>
        <dbReference type="PROSITE" id="PS50943"/>
    </source>
</evidence>
<dbReference type="GO" id="GO:0003677">
    <property type="term" value="F:DNA binding"/>
    <property type="evidence" value="ECO:0007669"/>
    <property type="project" value="UniProtKB-KW"/>
</dbReference>
<dbReference type="Gene3D" id="1.10.260.40">
    <property type="entry name" value="lambda repressor-like DNA-binding domains"/>
    <property type="match status" value="1"/>
</dbReference>
<evidence type="ECO:0000256" key="1">
    <source>
        <dbReference type="ARBA" id="ARBA00023125"/>
    </source>
</evidence>
<feature type="domain" description="HTH cro/C1-type" evidence="2">
    <location>
        <begin position="4"/>
        <end position="58"/>
    </location>
</feature>
<dbReference type="InterPro" id="IPR001387">
    <property type="entry name" value="Cro/C1-type_HTH"/>
</dbReference>
<dbReference type="Pfam" id="PF01381">
    <property type="entry name" value="HTH_3"/>
    <property type="match status" value="1"/>
</dbReference>
<protein>
    <recommendedName>
        <fullName evidence="2">HTH cro/C1-type domain-containing protein</fullName>
    </recommendedName>
</protein>
<dbReference type="RefSeq" id="WP_045624658.1">
    <property type="nucleotide sequence ID" value="NZ_BAYM01000009.1"/>
</dbReference>
<accession>A0A0C9Q724</accession>
<gene>
    <name evidence="3" type="ORF">LC0644_0221</name>
</gene>
<comment type="caution">
    <text evidence="3">The sequence shown here is derived from an EMBL/GenBank/DDBJ whole genome shotgun (WGS) entry which is preliminary data.</text>
</comment>
<dbReference type="SUPFAM" id="SSF47413">
    <property type="entry name" value="lambda repressor-like DNA-binding domains"/>
    <property type="match status" value="1"/>
</dbReference>
<sequence length="67" mass="7647">MNPIRKARMKKKMTQEEAAKSIGISYSMYAKIENGNRGASQKTMKRMADFFGESVDALFFEDVVHIL</sequence>
<organism evidence="3 4">
    <name type="scientific">Lacticaseibacillus paracasei NRIC 0644</name>
    <dbReference type="NCBI Taxonomy" id="1435038"/>
    <lineage>
        <taxon>Bacteria</taxon>
        <taxon>Bacillati</taxon>
        <taxon>Bacillota</taxon>
        <taxon>Bacilli</taxon>
        <taxon>Lactobacillales</taxon>
        <taxon>Lactobacillaceae</taxon>
        <taxon>Lacticaseibacillus</taxon>
    </lineage>
</organism>
<dbReference type="EMBL" id="BAYM01000009">
    <property type="protein sequence ID" value="GAN35632.1"/>
    <property type="molecule type" value="Genomic_DNA"/>
</dbReference>
<dbReference type="PROSITE" id="PS50943">
    <property type="entry name" value="HTH_CROC1"/>
    <property type="match status" value="1"/>
</dbReference>
<reference evidence="4" key="1">
    <citation type="submission" date="2014-05" db="EMBL/GenBank/DDBJ databases">
        <title>Whole genome sequencing of Lactobacillus casei NRIC0644.</title>
        <authorList>
            <person name="Atarashi H."/>
            <person name="Yoshida Y."/>
            <person name="Fujimura S."/>
            <person name="Tanaka N."/>
            <person name="Shiwa Y."/>
            <person name="Yoshikawa H."/>
            <person name="Okada S."/>
            <person name="Nakagawa J."/>
        </authorList>
    </citation>
    <scope>NUCLEOTIDE SEQUENCE [LARGE SCALE GENOMIC DNA]</scope>
    <source>
        <strain evidence="4">NRIC0644</strain>
    </source>
</reference>
<evidence type="ECO:0000313" key="3">
    <source>
        <dbReference type="EMBL" id="GAN35632.1"/>
    </source>
</evidence>
<evidence type="ECO:0000313" key="4">
    <source>
        <dbReference type="Proteomes" id="UP000032552"/>
    </source>
</evidence>
<dbReference type="Proteomes" id="UP000032552">
    <property type="component" value="Unassembled WGS sequence"/>
</dbReference>
<name>A0A0C9Q724_LACPA</name>
<proteinExistence type="predicted"/>
<dbReference type="SMART" id="SM00530">
    <property type="entry name" value="HTH_XRE"/>
    <property type="match status" value="1"/>
</dbReference>
<dbReference type="AlphaFoldDB" id="A0A0C9Q724"/>